<accession>A0ABS5Z795</accession>
<sequence>MSQNQHIIVIGSGISGLAAAWLLSQHYRVTLIEKNDYLGGHTNTIEVEDDHKPLAIDTGFIVYNQPNYPHLTQLFQHLGVQTQPTSMSFAASINDGELEYAGSNLNTLFGQRKNIINFSYWKMLREIVRFNQQAKQDLHKQIPIDITLNDYLEYHHFSLELQQQYLIPMAAAIWSCPDETMLQFPACSFLRFFSNHGLLSINDRPQWSTVTHGSYQYIKALLQRFQGKVLTNNPVTKVHRQAQQIVVTTAKHQLCCDKVIFACHADEVLPVLADPTSEEQQVLEAFNYQKNIAYLHSDQALMPKQQRVWSAWNYLKSRSHHAAHSSVSVTYWMNLLQQLTCKSNYFVSLNPLVPPKDSHIIRQITYHHPVFTVEALRAQLLLSNLQGKQNTWFCGSYCGYGFHEDGLQSAIAVANHLGCSTPWKHSQSVKQQ</sequence>
<dbReference type="PANTHER" id="PTHR42923:SF17">
    <property type="entry name" value="AMINE OXIDASE DOMAIN-CONTAINING PROTEIN"/>
    <property type="match status" value="1"/>
</dbReference>
<keyword evidence="4" id="KW-1185">Reference proteome</keyword>
<evidence type="ECO:0000313" key="4">
    <source>
        <dbReference type="Proteomes" id="UP000690515"/>
    </source>
</evidence>
<dbReference type="RefSeq" id="WP_215818040.1">
    <property type="nucleotide sequence ID" value="NZ_JAGSOY010000003.1"/>
</dbReference>
<keyword evidence="1" id="KW-0472">Membrane</keyword>
<reference evidence="3 4" key="1">
    <citation type="submission" date="2021-04" db="EMBL/GenBank/DDBJ databases">
        <authorList>
            <person name="Pira H."/>
            <person name="Risdian C."/>
            <person name="Wink J."/>
        </authorList>
    </citation>
    <scope>NUCLEOTIDE SEQUENCE [LARGE SCALE GENOMIC DNA]</scope>
    <source>
        <strain evidence="3 4">WH53</strain>
    </source>
</reference>
<keyword evidence="1" id="KW-0812">Transmembrane</keyword>
<comment type="caution">
    <text evidence="3">The sequence shown here is derived from an EMBL/GenBank/DDBJ whole genome shotgun (WGS) entry which is preliminary data.</text>
</comment>
<protein>
    <submittedName>
        <fullName evidence="3">FAD-dependent oxidoreductase</fullName>
    </submittedName>
</protein>
<feature type="domain" description="Amine oxidase" evidence="2">
    <location>
        <begin position="14"/>
        <end position="285"/>
    </location>
</feature>
<name>A0ABS5Z795_9GAMM</name>
<evidence type="ECO:0000313" key="3">
    <source>
        <dbReference type="EMBL" id="MBU2709874.1"/>
    </source>
</evidence>
<proteinExistence type="predicted"/>
<dbReference type="InterPro" id="IPR036188">
    <property type="entry name" value="FAD/NAD-bd_sf"/>
</dbReference>
<dbReference type="Proteomes" id="UP000690515">
    <property type="component" value="Unassembled WGS sequence"/>
</dbReference>
<dbReference type="EMBL" id="JAGSOY010000003">
    <property type="protein sequence ID" value="MBU2709874.1"/>
    <property type="molecule type" value="Genomic_DNA"/>
</dbReference>
<dbReference type="InterPro" id="IPR050464">
    <property type="entry name" value="Zeta_carotene_desat/Oxidored"/>
</dbReference>
<dbReference type="SUPFAM" id="SSF51905">
    <property type="entry name" value="FAD/NAD(P)-binding domain"/>
    <property type="match status" value="1"/>
</dbReference>
<dbReference type="Pfam" id="PF01593">
    <property type="entry name" value="Amino_oxidase"/>
    <property type="match status" value="1"/>
</dbReference>
<dbReference type="PANTHER" id="PTHR42923">
    <property type="entry name" value="PROTOPORPHYRINOGEN OXIDASE"/>
    <property type="match status" value="1"/>
</dbReference>
<gene>
    <name evidence="3" type="ORF">KCG35_02265</name>
</gene>
<evidence type="ECO:0000256" key="1">
    <source>
        <dbReference type="SAM" id="Phobius"/>
    </source>
</evidence>
<keyword evidence="1" id="KW-1133">Transmembrane helix</keyword>
<dbReference type="Gene3D" id="3.50.50.60">
    <property type="entry name" value="FAD/NAD(P)-binding domain"/>
    <property type="match status" value="1"/>
</dbReference>
<organism evidence="3 4">
    <name type="scientific">Zooshikella harenae</name>
    <dbReference type="NCBI Taxonomy" id="2827238"/>
    <lineage>
        <taxon>Bacteria</taxon>
        <taxon>Pseudomonadati</taxon>
        <taxon>Pseudomonadota</taxon>
        <taxon>Gammaproteobacteria</taxon>
        <taxon>Oceanospirillales</taxon>
        <taxon>Zooshikellaceae</taxon>
        <taxon>Zooshikella</taxon>
    </lineage>
</organism>
<dbReference type="Gene3D" id="1.10.405.20">
    <property type="match status" value="1"/>
</dbReference>
<evidence type="ECO:0000259" key="2">
    <source>
        <dbReference type="Pfam" id="PF01593"/>
    </source>
</evidence>
<dbReference type="Gene3D" id="3.30.70.1990">
    <property type="match status" value="1"/>
</dbReference>
<dbReference type="InterPro" id="IPR002937">
    <property type="entry name" value="Amino_oxidase"/>
</dbReference>
<feature type="transmembrane region" description="Helical" evidence="1">
    <location>
        <begin position="6"/>
        <end position="24"/>
    </location>
</feature>